<reference evidence="3" key="1">
    <citation type="submission" date="2016-06" db="EMBL/GenBank/DDBJ databases">
        <title>Parallel loss of symbiosis genes in relatives of nitrogen-fixing non-legume Parasponia.</title>
        <authorList>
            <person name="Van Velzen R."/>
            <person name="Holmer R."/>
            <person name="Bu F."/>
            <person name="Rutten L."/>
            <person name="Van Zeijl A."/>
            <person name="Liu W."/>
            <person name="Santuari L."/>
            <person name="Cao Q."/>
            <person name="Sharma T."/>
            <person name="Shen D."/>
            <person name="Roswanjaya Y."/>
            <person name="Wardhani T."/>
            <person name="Kalhor M.S."/>
            <person name="Jansen J."/>
            <person name="Van den Hoogen J."/>
            <person name="Gungor B."/>
            <person name="Hartog M."/>
            <person name="Hontelez J."/>
            <person name="Verver J."/>
            <person name="Yang W.-C."/>
            <person name="Schijlen E."/>
            <person name="Repin R."/>
            <person name="Schilthuizen M."/>
            <person name="Schranz E."/>
            <person name="Heidstra R."/>
            <person name="Miyata K."/>
            <person name="Fedorova E."/>
            <person name="Kohlen W."/>
            <person name="Bisseling T."/>
            <person name="Smit S."/>
            <person name="Geurts R."/>
        </authorList>
    </citation>
    <scope>NUCLEOTIDE SEQUENCE [LARGE SCALE GENOMIC DNA]</scope>
    <source>
        <strain evidence="3">cv. RG33-2</strain>
    </source>
</reference>
<evidence type="ECO:0000256" key="1">
    <source>
        <dbReference type="SAM" id="MobiDB-lite"/>
    </source>
</evidence>
<feature type="compositionally biased region" description="Basic and acidic residues" evidence="1">
    <location>
        <begin position="15"/>
        <end position="25"/>
    </location>
</feature>
<organism evidence="2 3">
    <name type="scientific">Trema orientale</name>
    <name type="common">Charcoal tree</name>
    <name type="synonym">Celtis orientalis</name>
    <dbReference type="NCBI Taxonomy" id="63057"/>
    <lineage>
        <taxon>Eukaryota</taxon>
        <taxon>Viridiplantae</taxon>
        <taxon>Streptophyta</taxon>
        <taxon>Embryophyta</taxon>
        <taxon>Tracheophyta</taxon>
        <taxon>Spermatophyta</taxon>
        <taxon>Magnoliopsida</taxon>
        <taxon>eudicotyledons</taxon>
        <taxon>Gunneridae</taxon>
        <taxon>Pentapetalae</taxon>
        <taxon>rosids</taxon>
        <taxon>fabids</taxon>
        <taxon>Rosales</taxon>
        <taxon>Cannabaceae</taxon>
        <taxon>Trema</taxon>
    </lineage>
</organism>
<protein>
    <submittedName>
        <fullName evidence="2">Uncharacterized protein</fullName>
    </submittedName>
</protein>
<accession>A0A2P5FVG3</accession>
<evidence type="ECO:0000313" key="3">
    <source>
        <dbReference type="Proteomes" id="UP000237000"/>
    </source>
</evidence>
<proteinExistence type="predicted"/>
<evidence type="ECO:0000313" key="2">
    <source>
        <dbReference type="EMBL" id="POO01782.1"/>
    </source>
</evidence>
<dbReference type="OrthoDB" id="1741865at2759"/>
<comment type="caution">
    <text evidence="2">The sequence shown here is derived from an EMBL/GenBank/DDBJ whole genome shotgun (WGS) entry which is preliminary data.</text>
</comment>
<dbReference type="Proteomes" id="UP000237000">
    <property type="component" value="Unassembled WGS sequence"/>
</dbReference>
<feature type="region of interest" description="Disordered" evidence="1">
    <location>
        <begin position="1"/>
        <end position="67"/>
    </location>
</feature>
<sequence>MSRRALDSNDVVSTSDHDHQDRTAESSDQLGADPDVNNHHSIPRQDFDGWNNNGQHGQSQTPVESHG</sequence>
<dbReference type="AlphaFoldDB" id="A0A2P5FVG3"/>
<name>A0A2P5FVG3_TREOI</name>
<dbReference type="EMBL" id="JXTC01000007">
    <property type="protein sequence ID" value="POO01782.1"/>
    <property type="molecule type" value="Genomic_DNA"/>
</dbReference>
<gene>
    <name evidence="2" type="ORF">TorRG33x02_025590</name>
</gene>
<keyword evidence="3" id="KW-1185">Reference proteome</keyword>
<dbReference type="InParanoid" id="A0A2P5FVG3"/>
<feature type="compositionally biased region" description="Polar residues" evidence="1">
    <location>
        <begin position="50"/>
        <end position="67"/>
    </location>
</feature>